<dbReference type="EMBL" id="UINC01085592">
    <property type="protein sequence ID" value="SVC33292.1"/>
    <property type="molecule type" value="Genomic_DNA"/>
</dbReference>
<name>A0A382LDS0_9ZZZZ</name>
<evidence type="ECO:0000313" key="1">
    <source>
        <dbReference type="EMBL" id="SVC33292.1"/>
    </source>
</evidence>
<organism evidence="1">
    <name type="scientific">marine metagenome</name>
    <dbReference type="NCBI Taxonomy" id="408172"/>
    <lineage>
        <taxon>unclassified sequences</taxon>
        <taxon>metagenomes</taxon>
        <taxon>ecological metagenomes</taxon>
    </lineage>
</organism>
<protein>
    <submittedName>
        <fullName evidence="1">Uncharacterized protein</fullName>
    </submittedName>
</protein>
<proteinExistence type="predicted"/>
<accession>A0A382LDS0</accession>
<sequence length="24" mass="2964">MVQQFILFMTNNYLNYLVENIGWI</sequence>
<dbReference type="AlphaFoldDB" id="A0A382LDS0"/>
<gene>
    <name evidence="1" type="ORF">METZ01_LOCUS286146</name>
</gene>
<reference evidence="1" key="1">
    <citation type="submission" date="2018-05" db="EMBL/GenBank/DDBJ databases">
        <authorList>
            <person name="Lanie J.A."/>
            <person name="Ng W.-L."/>
            <person name="Kazmierczak K.M."/>
            <person name="Andrzejewski T.M."/>
            <person name="Davidsen T.M."/>
            <person name="Wayne K.J."/>
            <person name="Tettelin H."/>
            <person name="Glass J.I."/>
            <person name="Rusch D."/>
            <person name="Podicherti R."/>
            <person name="Tsui H.-C.T."/>
            <person name="Winkler M.E."/>
        </authorList>
    </citation>
    <scope>NUCLEOTIDE SEQUENCE</scope>
</reference>